<dbReference type="Pfam" id="PF20174">
    <property type="entry name" value="DUF6540"/>
    <property type="match status" value="1"/>
</dbReference>
<evidence type="ECO:0000313" key="2">
    <source>
        <dbReference type="EMBL" id="KAK4235712.1"/>
    </source>
</evidence>
<sequence>MANPKDPDNIINRVIRNGREYIETSDGSSWTRRLDRATGQPLTDKWSAVEKPPPPPEDDQTTPESRPRYLTVVAEHQAEGEAKHWSLFAHHPNDMGTGAGRVWQVTGDAELMRFNHAEGVDKMGSPDLAWFQVLNNELSEEQFKRVDMIASEEKAPSAPNRAAVTENCQGWVLRVLGRLVKEGIVEERMVGILRGYMDAIRR</sequence>
<gene>
    <name evidence="2" type="ORF">C8A03DRAFT_46201</name>
</gene>
<organism evidence="2 3">
    <name type="scientific">Achaetomium macrosporum</name>
    <dbReference type="NCBI Taxonomy" id="79813"/>
    <lineage>
        <taxon>Eukaryota</taxon>
        <taxon>Fungi</taxon>
        <taxon>Dikarya</taxon>
        <taxon>Ascomycota</taxon>
        <taxon>Pezizomycotina</taxon>
        <taxon>Sordariomycetes</taxon>
        <taxon>Sordariomycetidae</taxon>
        <taxon>Sordariales</taxon>
        <taxon>Chaetomiaceae</taxon>
        <taxon>Achaetomium</taxon>
    </lineage>
</organism>
<reference evidence="2" key="2">
    <citation type="submission" date="2023-05" db="EMBL/GenBank/DDBJ databases">
        <authorList>
            <consortium name="Lawrence Berkeley National Laboratory"/>
            <person name="Steindorff A."/>
            <person name="Hensen N."/>
            <person name="Bonometti L."/>
            <person name="Westerberg I."/>
            <person name="Brannstrom I.O."/>
            <person name="Guillou S."/>
            <person name="Cros-Aarteil S."/>
            <person name="Calhoun S."/>
            <person name="Haridas S."/>
            <person name="Kuo A."/>
            <person name="Mondo S."/>
            <person name="Pangilinan J."/>
            <person name="Riley R."/>
            <person name="Labutti K."/>
            <person name="Andreopoulos B."/>
            <person name="Lipzen A."/>
            <person name="Chen C."/>
            <person name="Yanf M."/>
            <person name="Daum C."/>
            <person name="Ng V."/>
            <person name="Clum A."/>
            <person name="Ohm R."/>
            <person name="Martin F."/>
            <person name="Silar P."/>
            <person name="Natvig D."/>
            <person name="Lalanne C."/>
            <person name="Gautier V."/>
            <person name="Ament-Velasquez S.L."/>
            <person name="Kruys A."/>
            <person name="Hutchinson M.I."/>
            <person name="Powell A.J."/>
            <person name="Barry K."/>
            <person name="Miller A.N."/>
            <person name="Grigoriev I.V."/>
            <person name="Debuchy R."/>
            <person name="Gladieux P."/>
            <person name="Thoren M.H."/>
            <person name="Johannesson H."/>
        </authorList>
    </citation>
    <scope>NUCLEOTIDE SEQUENCE</scope>
    <source>
        <strain evidence="2">CBS 532.94</strain>
    </source>
</reference>
<accession>A0AAN7H8Z1</accession>
<feature type="region of interest" description="Disordered" evidence="1">
    <location>
        <begin position="24"/>
        <end position="65"/>
    </location>
</feature>
<proteinExistence type="predicted"/>
<protein>
    <submittedName>
        <fullName evidence="2">Uncharacterized protein</fullName>
    </submittedName>
</protein>
<evidence type="ECO:0000313" key="3">
    <source>
        <dbReference type="Proteomes" id="UP001303760"/>
    </source>
</evidence>
<dbReference type="InterPro" id="IPR046670">
    <property type="entry name" value="DUF6540"/>
</dbReference>
<reference evidence="2" key="1">
    <citation type="journal article" date="2023" name="Mol. Phylogenet. Evol.">
        <title>Genome-scale phylogeny and comparative genomics of the fungal order Sordariales.</title>
        <authorList>
            <person name="Hensen N."/>
            <person name="Bonometti L."/>
            <person name="Westerberg I."/>
            <person name="Brannstrom I.O."/>
            <person name="Guillou S."/>
            <person name="Cros-Aarteil S."/>
            <person name="Calhoun S."/>
            <person name="Haridas S."/>
            <person name="Kuo A."/>
            <person name="Mondo S."/>
            <person name="Pangilinan J."/>
            <person name="Riley R."/>
            <person name="LaButti K."/>
            <person name="Andreopoulos B."/>
            <person name="Lipzen A."/>
            <person name="Chen C."/>
            <person name="Yan M."/>
            <person name="Daum C."/>
            <person name="Ng V."/>
            <person name="Clum A."/>
            <person name="Steindorff A."/>
            <person name="Ohm R.A."/>
            <person name="Martin F."/>
            <person name="Silar P."/>
            <person name="Natvig D.O."/>
            <person name="Lalanne C."/>
            <person name="Gautier V."/>
            <person name="Ament-Velasquez S.L."/>
            <person name="Kruys A."/>
            <person name="Hutchinson M.I."/>
            <person name="Powell A.J."/>
            <person name="Barry K."/>
            <person name="Miller A.N."/>
            <person name="Grigoriev I.V."/>
            <person name="Debuchy R."/>
            <person name="Gladieux P."/>
            <person name="Hiltunen Thoren M."/>
            <person name="Johannesson H."/>
        </authorList>
    </citation>
    <scope>NUCLEOTIDE SEQUENCE</scope>
    <source>
        <strain evidence="2">CBS 532.94</strain>
    </source>
</reference>
<dbReference type="EMBL" id="MU860244">
    <property type="protein sequence ID" value="KAK4235712.1"/>
    <property type="molecule type" value="Genomic_DNA"/>
</dbReference>
<name>A0AAN7H8Z1_9PEZI</name>
<comment type="caution">
    <text evidence="2">The sequence shown here is derived from an EMBL/GenBank/DDBJ whole genome shotgun (WGS) entry which is preliminary data.</text>
</comment>
<evidence type="ECO:0000256" key="1">
    <source>
        <dbReference type="SAM" id="MobiDB-lite"/>
    </source>
</evidence>
<dbReference type="AlphaFoldDB" id="A0AAN7H8Z1"/>
<dbReference type="Proteomes" id="UP001303760">
    <property type="component" value="Unassembled WGS sequence"/>
</dbReference>
<keyword evidence="3" id="KW-1185">Reference proteome</keyword>